<dbReference type="InterPro" id="IPR036397">
    <property type="entry name" value="RNaseH_sf"/>
</dbReference>
<dbReference type="EMBL" id="WHWC01000007">
    <property type="protein sequence ID" value="KAG8379989.1"/>
    <property type="molecule type" value="Genomic_DNA"/>
</dbReference>
<evidence type="ECO:0000313" key="2">
    <source>
        <dbReference type="EMBL" id="KAG8379989.1"/>
    </source>
</evidence>
<sequence length="196" mass="22134">MHEESDSHILLHCDLARQIWSLSNIPWIIIADWSDSAHDWIRKVTEEERKLFLILCWAIWSARNKMLWEKIQPNPLSIVLGVRSYLDAFSKINLSSCLSSPGKSVPSRWTRPTSDIIKLNFDGAILSQVGGAGLGVVARNSNGECLAWLMRFVPHIYDPETAEAMAAREAIDLARRHGWDHIVVEGDCCSQGRTEV</sequence>
<dbReference type="AlphaFoldDB" id="A0AAV6XC36"/>
<dbReference type="CDD" id="cd06222">
    <property type="entry name" value="RNase_H_like"/>
    <property type="match status" value="1"/>
</dbReference>
<gene>
    <name evidence="2" type="ORF">BUALT_Bualt07G0147000</name>
</gene>
<dbReference type="PANTHER" id="PTHR47074">
    <property type="entry name" value="BNAC02G40300D PROTEIN"/>
    <property type="match status" value="1"/>
</dbReference>
<organism evidence="2 3">
    <name type="scientific">Buddleja alternifolia</name>
    <dbReference type="NCBI Taxonomy" id="168488"/>
    <lineage>
        <taxon>Eukaryota</taxon>
        <taxon>Viridiplantae</taxon>
        <taxon>Streptophyta</taxon>
        <taxon>Embryophyta</taxon>
        <taxon>Tracheophyta</taxon>
        <taxon>Spermatophyta</taxon>
        <taxon>Magnoliopsida</taxon>
        <taxon>eudicotyledons</taxon>
        <taxon>Gunneridae</taxon>
        <taxon>Pentapetalae</taxon>
        <taxon>asterids</taxon>
        <taxon>lamiids</taxon>
        <taxon>Lamiales</taxon>
        <taxon>Scrophulariaceae</taxon>
        <taxon>Buddlejeae</taxon>
        <taxon>Buddleja</taxon>
    </lineage>
</organism>
<dbReference type="SUPFAM" id="SSF53098">
    <property type="entry name" value="Ribonuclease H-like"/>
    <property type="match status" value="1"/>
</dbReference>
<accession>A0AAV6XC36</accession>
<protein>
    <recommendedName>
        <fullName evidence="1">RNase H type-1 domain-containing protein</fullName>
    </recommendedName>
</protein>
<dbReference type="InterPro" id="IPR002156">
    <property type="entry name" value="RNaseH_domain"/>
</dbReference>
<feature type="domain" description="RNase H type-1" evidence="1">
    <location>
        <begin position="120"/>
        <end position="188"/>
    </location>
</feature>
<dbReference type="GO" id="GO:0004523">
    <property type="term" value="F:RNA-DNA hybrid ribonuclease activity"/>
    <property type="evidence" value="ECO:0007669"/>
    <property type="project" value="InterPro"/>
</dbReference>
<proteinExistence type="predicted"/>
<dbReference type="Gene3D" id="3.30.420.10">
    <property type="entry name" value="Ribonuclease H-like superfamily/Ribonuclease H"/>
    <property type="match status" value="1"/>
</dbReference>
<dbReference type="InterPro" id="IPR012337">
    <property type="entry name" value="RNaseH-like_sf"/>
</dbReference>
<dbReference type="PANTHER" id="PTHR47074:SF11">
    <property type="entry name" value="REVERSE TRANSCRIPTASE-LIKE PROTEIN"/>
    <property type="match status" value="1"/>
</dbReference>
<dbReference type="Pfam" id="PF13456">
    <property type="entry name" value="RVT_3"/>
    <property type="match status" value="1"/>
</dbReference>
<dbReference type="Proteomes" id="UP000826271">
    <property type="component" value="Unassembled WGS sequence"/>
</dbReference>
<keyword evidence="3" id="KW-1185">Reference proteome</keyword>
<reference evidence="2" key="1">
    <citation type="submission" date="2019-10" db="EMBL/GenBank/DDBJ databases">
        <authorList>
            <person name="Zhang R."/>
            <person name="Pan Y."/>
            <person name="Wang J."/>
            <person name="Ma R."/>
            <person name="Yu S."/>
        </authorList>
    </citation>
    <scope>NUCLEOTIDE SEQUENCE</scope>
    <source>
        <strain evidence="2">LA-IB0</strain>
        <tissue evidence="2">Leaf</tissue>
    </source>
</reference>
<dbReference type="GO" id="GO:0003676">
    <property type="term" value="F:nucleic acid binding"/>
    <property type="evidence" value="ECO:0007669"/>
    <property type="project" value="InterPro"/>
</dbReference>
<evidence type="ECO:0000259" key="1">
    <source>
        <dbReference type="Pfam" id="PF13456"/>
    </source>
</evidence>
<evidence type="ECO:0000313" key="3">
    <source>
        <dbReference type="Proteomes" id="UP000826271"/>
    </source>
</evidence>
<dbReference type="InterPro" id="IPR044730">
    <property type="entry name" value="RNase_H-like_dom_plant"/>
</dbReference>
<comment type="caution">
    <text evidence="2">The sequence shown here is derived from an EMBL/GenBank/DDBJ whole genome shotgun (WGS) entry which is preliminary data.</text>
</comment>
<dbReference type="InterPro" id="IPR052929">
    <property type="entry name" value="RNase_H-like_EbsB-rel"/>
</dbReference>
<name>A0AAV6XC36_9LAMI</name>